<dbReference type="PANTHER" id="PTHR24559">
    <property type="entry name" value="TRANSPOSON TY3-I GAG-POL POLYPROTEIN"/>
    <property type="match status" value="1"/>
</dbReference>
<keyword evidence="1" id="KW-0472">Membrane</keyword>
<keyword evidence="4" id="KW-1185">Reference proteome</keyword>
<comment type="caution">
    <text evidence="3">The sequence shown here is derived from an EMBL/GenBank/DDBJ whole genome shotgun (WGS) entry which is preliminary data.</text>
</comment>
<gene>
    <name evidence="3" type="ORF">L3X38_032801</name>
</gene>
<proteinExistence type="predicted"/>
<dbReference type="EMBL" id="JAJFAZ020000006">
    <property type="protein sequence ID" value="KAI5323729.1"/>
    <property type="molecule type" value="Genomic_DNA"/>
</dbReference>
<keyword evidence="1" id="KW-0812">Transmembrane</keyword>
<feature type="transmembrane region" description="Helical" evidence="1">
    <location>
        <begin position="12"/>
        <end position="33"/>
    </location>
</feature>
<dbReference type="Proteomes" id="UP001054821">
    <property type="component" value="Chromosome 6"/>
</dbReference>
<dbReference type="SUPFAM" id="SSF56672">
    <property type="entry name" value="DNA/RNA polymerases"/>
    <property type="match status" value="1"/>
</dbReference>
<protein>
    <recommendedName>
        <fullName evidence="2">Reverse transcriptase domain-containing protein</fullName>
    </recommendedName>
</protein>
<dbReference type="PANTHER" id="PTHR24559:SF442">
    <property type="entry name" value="RNA-DIRECTED DNA POLYMERASE HOMOLOG"/>
    <property type="match status" value="1"/>
</dbReference>
<dbReference type="InterPro" id="IPR043128">
    <property type="entry name" value="Rev_trsase/Diguanyl_cyclase"/>
</dbReference>
<sequence>MKKTLRRLLSRLTGLFEWLVMPFGLCNALATFMRLMNEVLRPFIDDFVIVYLDDILIFSVTWEDHLHHIAQVLEHPYILLQRLIKSLNGQETMKKLSSC</sequence>
<dbReference type="AlphaFoldDB" id="A0AAD4VEQ0"/>
<dbReference type="CDD" id="cd01647">
    <property type="entry name" value="RT_LTR"/>
    <property type="match status" value="1"/>
</dbReference>
<name>A0AAD4VEQ0_PRUDU</name>
<accession>A0AAD4VEQ0</accession>
<keyword evidence="1" id="KW-1133">Transmembrane helix</keyword>
<dbReference type="InterPro" id="IPR053134">
    <property type="entry name" value="RNA-dir_DNA_polymerase"/>
</dbReference>
<dbReference type="InterPro" id="IPR043502">
    <property type="entry name" value="DNA/RNA_pol_sf"/>
</dbReference>
<evidence type="ECO:0000313" key="4">
    <source>
        <dbReference type="Proteomes" id="UP001054821"/>
    </source>
</evidence>
<evidence type="ECO:0000259" key="2">
    <source>
        <dbReference type="Pfam" id="PF00078"/>
    </source>
</evidence>
<evidence type="ECO:0000256" key="1">
    <source>
        <dbReference type="SAM" id="Phobius"/>
    </source>
</evidence>
<dbReference type="InterPro" id="IPR000477">
    <property type="entry name" value="RT_dom"/>
</dbReference>
<feature type="domain" description="Reverse transcriptase" evidence="2">
    <location>
        <begin position="11"/>
        <end position="74"/>
    </location>
</feature>
<reference evidence="3 4" key="1">
    <citation type="journal article" date="2022" name="G3 (Bethesda)">
        <title>Whole-genome sequence and methylome profiling of the almond [Prunus dulcis (Mill.) D.A. Webb] cultivar 'Nonpareil'.</title>
        <authorList>
            <person name="D'Amico-Willman K.M."/>
            <person name="Ouma W.Z."/>
            <person name="Meulia T."/>
            <person name="Sideli G.M."/>
            <person name="Gradziel T.M."/>
            <person name="Fresnedo-Ramirez J."/>
        </authorList>
    </citation>
    <scope>NUCLEOTIDE SEQUENCE [LARGE SCALE GENOMIC DNA]</scope>
    <source>
        <strain evidence="3">Clone GOH B32 T37-40</strain>
    </source>
</reference>
<dbReference type="Pfam" id="PF00078">
    <property type="entry name" value="RVT_1"/>
    <property type="match status" value="1"/>
</dbReference>
<dbReference type="Gene3D" id="3.30.70.270">
    <property type="match status" value="1"/>
</dbReference>
<organism evidence="3 4">
    <name type="scientific">Prunus dulcis</name>
    <name type="common">Almond</name>
    <name type="synonym">Amygdalus dulcis</name>
    <dbReference type="NCBI Taxonomy" id="3755"/>
    <lineage>
        <taxon>Eukaryota</taxon>
        <taxon>Viridiplantae</taxon>
        <taxon>Streptophyta</taxon>
        <taxon>Embryophyta</taxon>
        <taxon>Tracheophyta</taxon>
        <taxon>Spermatophyta</taxon>
        <taxon>Magnoliopsida</taxon>
        <taxon>eudicotyledons</taxon>
        <taxon>Gunneridae</taxon>
        <taxon>Pentapetalae</taxon>
        <taxon>rosids</taxon>
        <taxon>fabids</taxon>
        <taxon>Rosales</taxon>
        <taxon>Rosaceae</taxon>
        <taxon>Amygdaloideae</taxon>
        <taxon>Amygdaleae</taxon>
        <taxon>Prunus</taxon>
    </lineage>
</organism>
<evidence type="ECO:0000313" key="3">
    <source>
        <dbReference type="EMBL" id="KAI5323729.1"/>
    </source>
</evidence>